<dbReference type="Gene3D" id="2.40.50.180">
    <property type="entry name" value="CheA-289, Domain 4"/>
    <property type="match status" value="1"/>
</dbReference>
<evidence type="ECO:0000259" key="1">
    <source>
        <dbReference type="PROSITE" id="PS50851"/>
    </source>
</evidence>
<dbReference type="Proteomes" id="UP000500857">
    <property type="component" value="Chromosome"/>
</dbReference>
<gene>
    <name evidence="2" type="ORF">HCG48_24840</name>
</gene>
<dbReference type="SUPFAM" id="SSF50341">
    <property type="entry name" value="CheW-like"/>
    <property type="match status" value="1"/>
</dbReference>
<proteinExistence type="predicted"/>
<protein>
    <submittedName>
        <fullName evidence="2">Chemotaxis protein CheW</fullName>
    </submittedName>
</protein>
<dbReference type="InterPro" id="IPR039315">
    <property type="entry name" value="CheW"/>
</dbReference>
<dbReference type="InterPro" id="IPR002545">
    <property type="entry name" value="CheW-lke_dom"/>
</dbReference>
<dbReference type="SMART" id="SM00260">
    <property type="entry name" value="CheW"/>
    <property type="match status" value="1"/>
</dbReference>
<dbReference type="EMBL" id="CP051167">
    <property type="protein sequence ID" value="QIZ73428.1"/>
    <property type="molecule type" value="Genomic_DNA"/>
</dbReference>
<name>A0A6H1U3G7_9CYAN</name>
<feature type="domain" description="CheW-like" evidence="1">
    <location>
        <begin position="1"/>
        <end position="144"/>
    </location>
</feature>
<dbReference type="PANTHER" id="PTHR22617">
    <property type="entry name" value="CHEMOTAXIS SENSOR HISTIDINE KINASE-RELATED"/>
    <property type="match status" value="1"/>
</dbReference>
<dbReference type="Gene3D" id="2.30.30.40">
    <property type="entry name" value="SH3 Domains"/>
    <property type="match status" value="1"/>
</dbReference>
<evidence type="ECO:0000313" key="3">
    <source>
        <dbReference type="Proteomes" id="UP000500857"/>
    </source>
</evidence>
<dbReference type="GO" id="GO:0005829">
    <property type="term" value="C:cytosol"/>
    <property type="evidence" value="ECO:0007669"/>
    <property type="project" value="TreeGrafter"/>
</dbReference>
<dbReference type="Pfam" id="PF01584">
    <property type="entry name" value="CheW"/>
    <property type="match status" value="1"/>
</dbReference>
<accession>A0A6H1U3G7</accession>
<dbReference type="GO" id="GO:0006935">
    <property type="term" value="P:chemotaxis"/>
    <property type="evidence" value="ECO:0007669"/>
    <property type="project" value="InterPro"/>
</dbReference>
<dbReference type="RefSeq" id="WP_168571574.1">
    <property type="nucleotide sequence ID" value="NZ_CP051167.1"/>
</dbReference>
<organism evidence="2 3">
    <name type="scientific">Oxynema aestuarii AP17</name>
    <dbReference type="NCBI Taxonomy" id="2064643"/>
    <lineage>
        <taxon>Bacteria</taxon>
        <taxon>Bacillati</taxon>
        <taxon>Cyanobacteriota</taxon>
        <taxon>Cyanophyceae</taxon>
        <taxon>Oscillatoriophycideae</taxon>
        <taxon>Oscillatoriales</taxon>
        <taxon>Oscillatoriaceae</taxon>
        <taxon>Oxynema</taxon>
        <taxon>Oxynema aestuarii</taxon>
    </lineage>
</organism>
<dbReference type="PROSITE" id="PS50851">
    <property type="entry name" value="CHEW"/>
    <property type="match status" value="1"/>
</dbReference>
<dbReference type="GO" id="GO:0007165">
    <property type="term" value="P:signal transduction"/>
    <property type="evidence" value="ECO:0007669"/>
    <property type="project" value="InterPro"/>
</dbReference>
<dbReference type="InterPro" id="IPR036061">
    <property type="entry name" value="CheW-like_dom_sf"/>
</dbReference>
<dbReference type="KEGG" id="oxy:HCG48_24840"/>
<sequence>MMLLLFRVGGEQYGIDCASVVEVIPRVNVSKIHQAPEFVAGSFNYRGTIVAVLDLAQLLQGTPTPVAYSSRTIVLEVESPSTRGRLLGAIAPKVTETWSVPKEARWVDRPIHLEQVPYLEQTILCDRGTVRPLRVDRLLCDPAIAALFDDSNR</sequence>
<dbReference type="PANTHER" id="PTHR22617:SF43">
    <property type="entry name" value="PROTEIN PILI"/>
    <property type="match status" value="1"/>
</dbReference>
<dbReference type="AlphaFoldDB" id="A0A6H1U3G7"/>
<keyword evidence="3" id="KW-1185">Reference proteome</keyword>
<reference evidence="2 3" key="1">
    <citation type="submission" date="2020-04" db="EMBL/GenBank/DDBJ databases">
        <authorList>
            <person name="Basu S."/>
            <person name="Maruthanayagam V."/>
            <person name="Chakraborty S."/>
            <person name="Pramanik A."/>
            <person name="Mukherjee J."/>
            <person name="Brink B."/>
        </authorList>
    </citation>
    <scope>NUCLEOTIDE SEQUENCE [LARGE SCALE GENOMIC DNA]</scope>
    <source>
        <strain evidence="2 3">AP17</strain>
    </source>
</reference>
<evidence type="ECO:0000313" key="2">
    <source>
        <dbReference type="EMBL" id="QIZ73428.1"/>
    </source>
</evidence>